<evidence type="ECO:0000313" key="5">
    <source>
        <dbReference type="EMBL" id="KAJ3607643.1"/>
    </source>
</evidence>
<comment type="similarity">
    <text evidence="1">Belongs to the villin/gelsolin family.</text>
</comment>
<dbReference type="GO" id="GO:0015629">
    <property type="term" value="C:actin cytoskeleton"/>
    <property type="evidence" value="ECO:0007669"/>
    <property type="project" value="TreeGrafter"/>
</dbReference>
<dbReference type="SUPFAM" id="SSF47050">
    <property type="entry name" value="VHP, Villin headpiece domain"/>
    <property type="match status" value="1"/>
</dbReference>
<keyword evidence="2" id="KW-0009">Actin-binding</keyword>
<dbReference type="CDD" id="cd11289">
    <property type="entry name" value="gelsolin_S2_like"/>
    <property type="match status" value="1"/>
</dbReference>
<evidence type="ECO:0000256" key="2">
    <source>
        <dbReference type="ARBA" id="ARBA00023203"/>
    </source>
</evidence>
<dbReference type="Pfam" id="PF02209">
    <property type="entry name" value="VHP"/>
    <property type="match status" value="1"/>
</dbReference>
<evidence type="ECO:0000256" key="3">
    <source>
        <dbReference type="SAM" id="MobiDB-lite"/>
    </source>
</evidence>
<feature type="compositionally biased region" description="Basic and acidic residues" evidence="3">
    <location>
        <begin position="129"/>
        <end position="141"/>
    </location>
</feature>
<keyword evidence="6" id="KW-1185">Reference proteome</keyword>
<accession>A0A9Q0EJV6</accession>
<feature type="compositionally biased region" description="Polar residues" evidence="3">
    <location>
        <begin position="73"/>
        <end position="88"/>
    </location>
</feature>
<dbReference type="Gene3D" id="3.40.20.10">
    <property type="entry name" value="Severin"/>
    <property type="match status" value="5"/>
</dbReference>
<dbReference type="Proteomes" id="UP001148018">
    <property type="component" value="Unassembled WGS sequence"/>
</dbReference>
<gene>
    <name evidence="5" type="ORF">NHX12_024694</name>
</gene>
<proteinExistence type="inferred from homology"/>
<dbReference type="PANTHER" id="PTHR11977">
    <property type="entry name" value="VILLIN"/>
    <property type="match status" value="1"/>
</dbReference>
<dbReference type="InterPro" id="IPR036886">
    <property type="entry name" value="Villin_headpiece_dom_sf"/>
</dbReference>
<dbReference type="InterPro" id="IPR007122">
    <property type="entry name" value="Villin/Gelsolin"/>
</dbReference>
<dbReference type="GO" id="GO:0051015">
    <property type="term" value="F:actin filament binding"/>
    <property type="evidence" value="ECO:0007669"/>
    <property type="project" value="InterPro"/>
</dbReference>
<dbReference type="GO" id="GO:0051016">
    <property type="term" value="P:barbed-end actin filament capping"/>
    <property type="evidence" value="ECO:0007669"/>
    <property type="project" value="TreeGrafter"/>
</dbReference>
<dbReference type="GO" id="GO:0005737">
    <property type="term" value="C:cytoplasm"/>
    <property type="evidence" value="ECO:0007669"/>
    <property type="project" value="TreeGrafter"/>
</dbReference>
<dbReference type="SMART" id="SM00153">
    <property type="entry name" value="VHP"/>
    <property type="match status" value="1"/>
</dbReference>
<evidence type="ECO:0000313" key="6">
    <source>
        <dbReference type="Proteomes" id="UP001148018"/>
    </source>
</evidence>
<dbReference type="Gene3D" id="1.10.950.10">
    <property type="entry name" value="Villin headpiece domain"/>
    <property type="match status" value="1"/>
</dbReference>
<dbReference type="OrthoDB" id="28894at2759"/>
<dbReference type="InterPro" id="IPR003128">
    <property type="entry name" value="Villin_headpiece"/>
</dbReference>
<organism evidence="5 6">
    <name type="scientific">Muraenolepis orangiensis</name>
    <name type="common">Patagonian moray cod</name>
    <dbReference type="NCBI Taxonomy" id="630683"/>
    <lineage>
        <taxon>Eukaryota</taxon>
        <taxon>Metazoa</taxon>
        <taxon>Chordata</taxon>
        <taxon>Craniata</taxon>
        <taxon>Vertebrata</taxon>
        <taxon>Euteleostomi</taxon>
        <taxon>Actinopterygii</taxon>
        <taxon>Neopterygii</taxon>
        <taxon>Teleostei</taxon>
        <taxon>Neoteleostei</taxon>
        <taxon>Acanthomorphata</taxon>
        <taxon>Zeiogadaria</taxon>
        <taxon>Gadariae</taxon>
        <taxon>Gadiformes</taxon>
        <taxon>Muraenolepidoidei</taxon>
        <taxon>Muraenolepididae</taxon>
        <taxon>Muraenolepis</taxon>
    </lineage>
</organism>
<dbReference type="GO" id="GO:0005546">
    <property type="term" value="F:phosphatidylinositol-4,5-bisphosphate binding"/>
    <property type="evidence" value="ECO:0007669"/>
    <property type="project" value="TreeGrafter"/>
</dbReference>
<dbReference type="PRINTS" id="PR00597">
    <property type="entry name" value="GELSOLIN"/>
</dbReference>
<sequence length="1217" mass="135835">MEDVSAVETKADRIARYKAERRKALAERYGNTEEDTPKYVRRERKETGEEKLEIKPSEPSALRGTVTEAVEPSSDTGGSTEPKTQQDSSDSRGTKSVSGSCRRAETQDRPASRAEPKWRDEQSNQAAVDEEKSSDGLHEDPPSSSLRGILKKSRSTSLESDLGDATKVTTATASAATVAEPTGWSDNTSFEETTPSASEDGEELDSSLDGGRSFALKQSGGEQPEAPLKKAPDIQRSLADRFNQLHDAENAWRKKVHEAAYMRPASRARLQEPDFIKSSGDVETKVSLADRMKVLQEKEEQWKNRGKGAANDSCQFTVAGRMAKKGLVIKQDSPRLKKSTVTPVKPQEDISTRSSITVEGDKRLEKLESFLDKLHSKGAGQGRWSTIEVTEETEKEVMTLDDEETFGSFYKTTSPLHTHVDLSLVDLSLIQSSTPIRALRPARRTRGSRNPLRALAARADLRQGYTEQRLNVASVETKRIQVERMSKHSNLADAALAGLASKENFRKVSLRSVKSTEGLTNNSSLPFLNLMLIHIKGRRHVQVRVVEPVCGSLNSGDCFLLISPRHCFLWSGEFANVIEKAKASEMASFIQAKRDLGCKAPQVTVLEEGINTDSRWAKDFWTLLGGRPSTEVLVFDFGSEVYVWHGKDVPLGERKVAVKLGKQLYSGPYDYSSCRVNPLGSCSLLTHQEPLSEHNETALFREKFLDWAERRTEESAPTEEVKLLDLQPLDAASLLSGEAGPVRCVLEGVDVRRGRGSVRTEDGRRAELATVGVDAWHIHEHGEEELEEGEEPGQLHEEDAYVVRWRYSVTTVVGKRQKPGEISAGAPGRERSACFFWQGRRSGVSEKGTSALMTVELGSHRGAQVLVSQGSECPCFLQLFHGGLVIHRGSRDQTTTGCWRLFCVRGEVAVEASLVEVECRCSSLRSRASLVLLGAPRGPLYLWHGCKTQPGARQVASRAVEKLRQRSEVEEVEEVEEGMEPAEFWKALGHQDKKAYDCMLQDPGKYNYTPRLFWLDASSGVFRGEEILSPTRVAEGVMAMPFLQENLYSAQQPALFLLDNRLEVYLWQGRPSEDSQLVGSAKTRWDIQRKLAMETVLQYCKEKNPRRPPLAYLVIAGSEPLTFTNIFPYWEKDLFTAPQGERSKVVLVKEVLSKLSKEQFSIEELTGKPLPEGVDPLRLEDYLSDPDFKILLEMNRVEFSSLPSWKQRNLKKRKALF</sequence>
<reference evidence="5" key="1">
    <citation type="submission" date="2022-07" db="EMBL/GenBank/DDBJ databases">
        <title>Chromosome-level genome of Muraenolepis orangiensis.</title>
        <authorList>
            <person name="Kim J."/>
        </authorList>
    </citation>
    <scope>NUCLEOTIDE SEQUENCE</scope>
    <source>
        <strain evidence="5">KU_S4_2022</strain>
        <tissue evidence="5">Muscle</tissue>
    </source>
</reference>
<name>A0A9Q0EJV6_9TELE</name>
<feature type="compositionally biased region" description="Basic and acidic residues" evidence="3">
    <location>
        <begin position="35"/>
        <end position="56"/>
    </location>
</feature>
<dbReference type="GO" id="GO:0008154">
    <property type="term" value="P:actin polymerization or depolymerization"/>
    <property type="evidence" value="ECO:0007669"/>
    <property type="project" value="TreeGrafter"/>
</dbReference>
<dbReference type="PROSITE" id="PS51089">
    <property type="entry name" value="HP"/>
    <property type="match status" value="1"/>
</dbReference>
<dbReference type="GO" id="GO:0051014">
    <property type="term" value="P:actin filament severing"/>
    <property type="evidence" value="ECO:0007669"/>
    <property type="project" value="TreeGrafter"/>
</dbReference>
<dbReference type="SUPFAM" id="SSF55753">
    <property type="entry name" value="Actin depolymerizing proteins"/>
    <property type="match status" value="5"/>
</dbReference>
<feature type="compositionally biased region" description="Basic and acidic residues" evidence="3">
    <location>
        <begin position="102"/>
        <end position="122"/>
    </location>
</feature>
<dbReference type="EMBL" id="JANIIK010000040">
    <property type="protein sequence ID" value="KAJ3607643.1"/>
    <property type="molecule type" value="Genomic_DNA"/>
</dbReference>
<dbReference type="InterPro" id="IPR007123">
    <property type="entry name" value="Gelsolin-like_dom"/>
</dbReference>
<evidence type="ECO:0000256" key="1">
    <source>
        <dbReference type="ARBA" id="ARBA00008418"/>
    </source>
</evidence>
<dbReference type="AlphaFoldDB" id="A0A9Q0EJV6"/>
<feature type="domain" description="HP" evidence="4">
    <location>
        <begin position="1154"/>
        <end position="1217"/>
    </location>
</feature>
<protein>
    <recommendedName>
        <fullName evidence="4">HP domain-containing protein</fullName>
    </recommendedName>
</protein>
<feature type="region of interest" description="Disordered" evidence="3">
    <location>
        <begin position="28"/>
        <end position="235"/>
    </location>
</feature>
<dbReference type="InterPro" id="IPR029006">
    <property type="entry name" value="ADF-H/Gelsolin-like_dom_sf"/>
</dbReference>
<comment type="caution">
    <text evidence="5">The sequence shown here is derived from an EMBL/GenBank/DDBJ whole genome shotgun (WGS) entry which is preliminary data.</text>
</comment>
<feature type="compositionally biased region" description="Low complexity" evidence="3">
    <location>
        <begin position="165"/>
        <end position="182"/>
    </location>
</feature>
<dbReference type="SMART" id="SM00262">
    <property type="entry name" value="GEL"/>
    <property type="match status" value="4"/>
</dbReference>
<dbReference type="Pfam" id="PF00626">
    <property type="entry name" value="Gelsolin"/>
    <property type="match status" value="1"/>
</dbReference>
<feature type="compositionally biased region" description="Polar residues" evidence="3">
    <location>
        <begin position="184"/>
        <end position="197"/>
    </location>
</feature>
<dbReference type="PANTHER" id="PTHR11977:SF87">
    <property type="entry name" value="SUPERVILLIN ISOFORM X1"/>
    <property type="match status" value="1"/>
</dbReference>
<evidence type="ECO:0000259" key="4">
    <source>
        <dbReference type="PROSITE" id="PS51089"/>
    </source>
</evidence>